<gene>
    <name evidence="3" type="ORF">METZ01_LOCUS485025</name>
</gene>
<dbReference type="SUPFAM" id="SSF51735">
    <property type="entry name" value="NAD(P)-binding Rossmann-fold domains"/>
    <property type="match status" value="1"/>
</dbReference>
<dbReference type="InterPro" id="IPR036291">
    <property type="entry name" value="NAD(P)-bd_dom_sf"/>
</dbReference>
<evidence type="ECO:0000259" key="2">
    <source>
        <dbReference type="Pfam" id="PF02719"/>
    </source>
</evidence>
<accession>A0A383CJ61</accession>
<dbReference type="PANTHER" id="PTHR43318">
    <property type="entry name" value="UDP-N-ACETYLGLUCOSAMINE 4,6-DEHYDRATASE"/>
    <property type="match status" value="1"/>
</dbReference>
<organism evidence="3">
    <name type="scientific">marine metagenome</name>
    <dbReference type="NCBI Taxonomy" id="408172"/>
    <lineage>
        <taxon>unclassified sequences</taxon>
        <taxon>metagenomes</taxon>
        <taxon>ecological metagenomes</taxon>
    </lineage>
</organism>
<proteinExistence type="inferred from homology"/>
<name>A0A383CJ61_9ZZZZ</name>
<sequence length="90" mass="10473">MLNNKSVLITGGTGSFGKNFIKTVIKQHHPKRVIVYSRDELKQFDMQNSKYFESKKILIRYFIGDVRDYKRLKLAMEDVDIVVHAAALKQ</sequence>
<protein>
    <recommendedName>
        <fullName evidence="2">Polysaccharide biosynthesis protein CapD-like domain-containing protein</fullName>
    </recommendedName>
</protein>
<dbReference type="Pfam" id="PF02719">
    <property type="entry name" value="Polysacc_synt_2"/>
    <property type="match status" value="1"/>
</dbReference>
<reference evidence="3" key="1">
    <citation type="submission" date="2018-05" db="EMBL/GenBank/DDBJ databases">
        <authorList>
            <person name="Lanie J.A."/>
            <person name="Ng W.-L."/>
            <person name="Kazmierczak K.M."/>
            <person name="Andrzejewski T.M."/>
            <person name="Davidsen T.M."/>
            <person name="Wayne K.J."/>
            <person name="Tettelin H."/>
            <person name="Glass J.I."/>
            <person name="Rusch D."/>
            <person name="Podicherti R."/>
            <person name="Tsui H.-C.T."/>
            <person name="Winkler M.E."/>
        </authorList>
    </citation>
    <scope>NUCLEOTIDE SEQUENCE</scope>
</reference>
<feature type="non-terminal residue" evidence="3">
    <location>
        <position position="90"/>
    </location>
</feature>
<comment type="similarity">
    <text evidence="1">Belongs to the polysaccharide synthase family.</text>
</comment>
<dbReference type="EMBL" id="UINC01209237">
    <property type="protein sequence ID" value="SVE32171.1"/>
    <property type="molecule type" value="Genomic_DNA"/>
</dbReference>
<dbReference type="InterPro" id="IPR003869">
    <property type="entry name" value="Polysac_CapD-like"/>
</dbReference>
<feature type="domain" description="Polysaccharide biosynthesis protein CapD-like" evidence="2">
    <location>
        <begin position="7"/>
        <end position="90"/>
    </location>
</feature>
<evidence type="ECO:0000256" key="1">
    <source>
        <dbReference type="ARBA" id="ARBA00007430"/>
    </source>
</evidence>
<dbReference type="PANTHER" id="PTHR43318:SF2">
    <property type="entry name" value="UDP-N-ACETYLGLUCOSAMINE 4,6-DEHYDRATASE (INVERTING)"/>
    <property type="match status" value="1"/>
</dbReference>
<dbReference type="Gene3D" id="3.40.50.720">
    <property type="entry name" value="NAD(P)-binding Rossmann-like Domain"/>
    <property type="match status" value="1"/>
</dbReference>
<dbReference type="InterPro" id="IPR051203">
    <property type="entry name" value="Polysaccharide_Synthase-Rel"/>
</dbReference>
<dbReference type="AlphaFoldDB" id="A0A383CJ61"/>
<evidence type="ECO:0000313" key="3">
    <source>
        <dbReference type="EMBL" id="SVE32171.1"/>
    </source>
</evidence>